<comment type="caution">
    <text evidence="1">The sequence shown here is derived from an EMBL/GenBank/DDBJ whole genome shotgun (WGS) entry which is preliminary data.</text>
</comment>
<gene>
    <name evidence="1" type="ORF">A0131_10240</name>
</gene>
<accession>A0A151A7E1</accession>
<name>A0A151A7E1_9STAP</name>
<protein>
    <submittedName>
        <fullName evidence="1">Uncharacterized protein</fullName>
    </submittedName>
</protein>
<evidence type="ECO:0000313" key="2">
    <source>
        <dbReference type="Proteomes" id="UP000075418"/>
    </source>
</evidence>
<sequence>MKNLMLGLVTFLLACFLAFLLFIATNQNALVKVHELICSKPTVKNVAVNKVESIFAYHHTIDAAIQPSGLNNPRNGKNATPIAQNTTQVSNNNETANKQLPPFTSALGSAQSLVNNTNQTHNRYNDYAIDKNYKGKYYYVFTFENAKKQNTYFRVTVDAQNKAHIYDDAFKPVKTEGQSITMSKQEMGVIAQRYAQDQLSPQATLSNISRTTKGMTYLFVNPLNHKRLKAHVTNSGNVVNLPTMK</sequence>
<dbReference type="RefSeq" id="WP_061855289.1">
    <property type="nucleotide sequence ID" value="NZ_JAIEWX010000001.1"/>
</dbReference>
<organism evidence="1 2">
    <name type="scientific">Staphylococcus kloosii</name>
    <dbReference type="NCBI Taxonomy" id="29384"/>
    <lineage>
        <taxon>Bacteria</taxon>
        <taxon>Bacillati</taxon>
        <taxon>Bacillota</taxon>
        <taxon>Bacilli</taxon>
        <taxon>Bacillales</taxon>
        <taxon>Staphylococcaceae</taxon>
        <taxon>Staphylococcus</taxon>
    </lineage>
</organism>
<proteinExistence type="predicted"/>
<evidence type="ECO:0000313" key="1">
    <source>
        <dbReference type="EMBL" id="KYH15145.1"/>
    </source>
</evidence>
<dbReference type="Proteomes" id="UP000075418">
    <property type="component" value="Unassembled WGS sequence"/>
</dbReference>
<dbReference type="AlphaFoldDB" id="A0A151A7E1"/>
<dbReference type="PROSITE" id="PS51257">
    <property type="entry name" value="PROKAR_LIPOPROTEIN"/>
    <property type="match status" value="1"/>
</dbReference>
<reference evidence="1 2" key="1">
    <citation type="submission" date="2016-02" db="EMBL/GenBank/DDBJ databases">
        <title>Draft genome sequence of hydrocarbon degrading Staphylococcus saprophyticus Strain CNV2, isolated from crude-oil contaminated soil from Noonmati Oil Refinery, Guwahati, Assam, India.</title>
        <authorList>
            <person name="Mukherjee A."/>
            <person name="Chettri B."/>
            <person name="Langpoklakpam J."/>
            <person name="Singh A.K."/>
            <person name="Chattopadhyay D.J."/>
        </authorList>
    </citation>
    <scope>NUCLEOTIDE SEQUENCE [LARGE SCALE GENOMIC DNA]</scope>
    <source>
        <strain evidence="1 2">CNV2</strain>
    </source>
</reference>
<dbReference type="EMBL" id="LUGM01000002">
    <property type="protein sequence ID" value="KYH15145.1"/>
    <property type="molecule type" value="Genomic_DNA"/>
</dbReference>